<feature type="transmembrane region" description="Helical" evidence="5">
    <location>
        <begin position="228"/>
        <end position="247"/>
    </location>
</feature>
<feature type="transmembrane region" description="Helical" evidence="5">
    <location>
        <begin position="99"/>
        <end position="121"/>
    </location>
</feature>
<evidence type="ECO:0000313" key="8">
    <source>
        <dbReference type="Proteomes" id="UP001432014"/>
    </source>
</evidence>
<keyword evidence="3 5" id="KW-1133">Transmembrane helix</keyword>
<evidence type="ECO:0000256" key="2">
    <source>
        <dbReference type="ARBA" id="ARBA00022692"/>
    </source>
</evidence>
<organism evidence="7 8">
    <name type="scientific">Kitasatospora herbaricolor</name>
    <dbReference type="NCBI Taxonomy" id="68217"/>
    <lineage>
        <taxon>Bacteria</taxon>
        <taxon>Bacillati</taxon>
        <taxon>Actinomycetota</taxon>
        <taxon>Actinomycetes</taxon>
        <taxon>Kitasatosporales</taxon>
        <taxon>Streptomycetaceae</taxon>
        <taxon>Kitasatospora</taxon>
    </lineage>
</organism>
<evidence type="ECO:0000313" key="6">
    <source>
        <dbReference type="EMBL" id="WUS54031.1"/>
    </source>
</evidence>
<protein>
    <submittedName>
        <fullName evidence="7">Tellurite resistance/C4-dicarboxylate transporter family protein</fullName>
    </submittedName>
</protein>
<feature type="transmembrane region" description="Helical" evidence="5">
    <location>
        <begin position="18"/>
        <end position="36"/>
    </location>
</feature>
<keyword evidence="8" id="KW-1185">Reference proteome</keyword>
<feature type="transmembrane region" description="Helical" evidence="5">
    <location>
        <begin position="195"/>
        <end position="216"/>
    </location>
</feature>
<feature type="transmembrane region" description="Helical" evidence="5">
    <location>
        <begin position="43"/>
        <end position="62"/>
    </location>
</feature>
<reference evidence="7 8" key="1">
    <citation type="submission" date="2022-10" db="EMBL/GenBank/DDBJ databases">
        <title>The complete genomes of actinobacterial strains from the NBC collection.</title>
        <authorList>
            <person name="Joergensen T.S."/>
            <person name="Alvarez Arevalo M."/>
            <person name="Sterndorff E.B."/>
            <person name="Faurdal D."/>
            <person name="Vuksanovic O."/>
            <person name="Mourched A.-S."/>
            <person name="Charusanti P."/>
            <person name="Shaw S."/>
            <person name="Blin K."/>
            <person name="Weber T."/>
        </authorList>
    </citation>
    <scope>NUCLEOTIDE SEQUENCE [LARGE SCALE GENOMIC DNA]</scope>
    <source>
        <strain evidence="7 8">NBC_01247</strain>
    </source>
</reference>
<dbReference type="EMBL" id="CP108482">
    <property type="protein sequence ID" value="WUS61315.1"/>
    <property type="molecule type" value="Genomic_DNA"/>
</dbReference>
<feature type="transmembrane region" description="Helical" evidence="5">
    <location>
        <begin position="259"/>
        <end position="279"/>
    </location>
</feature>
<evidence type="ECO:0000256" key="4">
    <source>
        <dbReference type="ARBA" id="ARBA00023136"/>
    </source>
</evidence>
<evidence type="ECO:0000256" key="3">
    <source>
        <dbReference type="ARBA" id="ARBA00022989"/>
    </source>
</evidence>
<comment type="subcellular location">
    <subcellularLocation>
        <location evidence="1">Membrane</location>
        <topology evidence="1">Multi-pass membrane protein</topology>
    </subcellularLocation>
</comment>
<name>A0ABZ1WK41_9ACTN</name>
<dbReference type="RefSeq" id="WP_329492649.1">
    <property type="nucleotide sequence ID" value="NZ_CP108460.1"/>
</dbReference>
<feature type="transmembrane region" description="Helical" evidence="5">
    <location>
        <begin position="133"/>
        <end position="152"/>
    </location>
</feature>
<keyword evidence="4 5" id="KW-0472">Membrane</keyword>
<dbReference type="InterPro" id="IPR004695">
    <property type="entry name" value="SLAC1/Mae1/Ssu1/TehA"/>
</dbReference>
<keyword evidence="2 5" id="KW-0812">Transmembrane</keyword>
<accession>A0ABZ1WK41</accession>
<dbReference type="InterPro" id="IPR038665">
    <property type="entry name" value="Voltage-dep_anion_channel_sf"/>
</dbReference>
<sequence length="312" mass="33108">MTARPRTAPFSPPMVRPAAGGAVLATGALSVGLLLIGQSVLSAVAFALTGALWLALALDVGLRLVRDRPRWFAEADTPPALTAVAATALLGTRCSLAGLHHLAAALLALAFVLWPGLLAAVARHWKRSMPGSVFLVCVATQALAVLAATLALADASDWLMWAALILFCLGLALYLEALTRFDFRQIWRGAGDHWIASGALAISALTGSKLILSPLWTGSAHETLRTTTLALLALALAWHAALLVAEVARPRLHYDIRRWSTVFPMAITAAATLAVSTATRIPWLDPLGRTLLWTAVAAWLLTLAGLLRTYTR</sequence>
<evidence type="ECO:0000256" key="5">
    <source>
        <dbReference type="SAM" id="Phobius"/>
    </source>
</evidence>
<gene>
    <name evidence="6" type="ORF">OG469_00055</name>
    <name evidence="7" type="ORF">OG469_40965</name>
</gene>
<feature type="transmembrane region" description="Helical" evidence="5">
    <location>
        <begin position="291"/>
        <end position="310"/>
    </location>
</feature>
<feature type="transmembrane region" description="Helical" evidence="5">
    <location>
        <begin position="158"/>
        <end position="175"/>
    </location>
</feature>
<dbReference type="CDD" id="cd09319">
    <property type="entry name" value="TDT_like_1"/>
    <property type="match status" value="1"/>
</dbReference>
<evidence type="ECO:0000256" key="1">
    <source>
        <dbReference type="ARBA" id="ARBA00004141"/>
    </source>
</evidence>
<dbReference type="Gene3D" id="1.50.10.150">
    <property type="entry name" value="Voltage-dependent anion channel"/>
    <property type="match status" value="1"/>
</dbReference>
<dbReference type="EMBL" id="CP108482">
    <property type="protein sequence ID" value="WUS54031.1"/>
    <property type="molecule type" value="Genomic_DNA"/>
</dbReference>
<proteinExistence type="predicted"/>
<dbReference type="Proteomes" id="UP001432014">
    <property type="component" value="Chromosome"/>
</dbReference>
<dbReference type="Pfam" id="PF03595">
    <property type="entry name" value="SLAC1"/>
    <property type="match status" value="1"/>
</dbReference>
<evidence type="ECO:0000313" key="7">
    <source>
        <dbReference type="EMBL" id="WUS61315.1"/>
    </source>
</evidence>